<keyword evidence="2" id="KW-1185">Reference proteome</keyword>
<dbReference type="eggNOG" id="KOG0017">
    <property type="taxonomic scope" value="Eukaryota"/>
</dbReference>
<dbReference type="InterPro" id="IPR043128">
    <property type="entry name" value="Rev_trsase/Diguanyl_cyclase"/>
</dbReference>
<dbReference type="EMBL" id="JH432169">
    <property type="status" value="NOT_ANNOTATED_CDS"/>
    <property type="molecule type" value="Genomic_DNA"/>
</dbReference>
<dbReference type="EnsemblMetazoa" id="SMAR012594-RA">
    <property type="protein sequence ID" value="SMAR012594-PA"/>
    <property type="gene ID" value="SMAR012594"/>
</dbReference>
<dbReference type="InterPro" id="IPR043502">
    <property type="entry name" value="DNA/RNA_pol_sf"/>
</dbReference>
<dbReference type="AlphaFoldDB" id="T1JFI0"/>
<dbReference type="OMA" id="GYHPREN"/>
<dbReference type="Gene3D" id="3.30.70.270">
    <property type="match status" value="1"/>
</dbReference>
<dbReference type="PhylomeDB" id="T1JFI0"/>
<evidence type="ECO:0000313" key="2">
    <source>
        <dbReference type="Proteomes" id="UP000014500"/>
    </source>
</evidence>
<reference evidence="2" key="1">
    <citation type="submission" date="2011-05" db="EMBL/GenBank/DDBJ databases">
        <authorList>
            <person name="Richards S.R."/>
            <person name="Qu J."/>
            <person name="Jiang H."/>
            <person name="Jhangiani S.N."/>
            <person name="Agravi P."/>
            <person name="Goodspeed R."/>
            <person name="Gross S."/>
            <person name="Mandapat C."/>
            <person name="Jackson L."/>
            <person name="Mathew T."/>
            <person name="Pu L."/>
            <person name="Thornton R."/>
            <person name="Saada N."/>
            <person name="Wilczek-Boney K.B."/>
            <person name="Lee S."/>
            <person name="Kovar C."/>
            <person name="Wu Y."/>
            <person name="Scherer S.E."/>
            <person name="Worley K.C."/>
            <person name="Muzny D.M."/>
            <person name="Gibbs R."/>
        </authorList>
    </citation>
    <scope>NUCLEOTIDE SEQUENCE</scope>
    <source>
        <strain evidence="2">Brora</strain>
    </source>
</reference>
<protein>
    <recommendedName>
        <fullName evidence="3">Reverse transcriptase domain-containing protein</fullName>
    </recommendedName>
</protein>
<name>T1JFI0_STRMM</name>
<evidence type="ECO:0008006" key="3">
    <source>
        <dbReference type="Google" id="ProtNLM"/>
    </source>
</evidence>
<organism evidence="1 2">
    <name type="scientific">Strigamia maritima</name>
    <name type="common">European centipede</name>
    <name type="synonym">Geophilus maritimus</name>
    <dbReference type="NCBI Taxonomy" id="126957"/>
    <lineage>
        <taxon>Eukaryota</taxon>
        <taxon>Metazoa</taxon>
        <taxon>Ecdysozoa</taxon>
        <taxon>Arthropoda</taxon>
        <taxon>Myriapoda</taxon>
        <taxon>Chilopoda</taxon>
        <taxon>Pleurostigmophora</taxon>
        <taxon>Geophilomorpha</taxon>
        <taxon>Linotaeniidae</taxon>
        <taxon>Strigamia</taxon>
    </lineage>
</organism>
<dbReference type="PANTHER" id="PTHR24559">
    <property type="entry name" value="TRANSPOSON TY3-I GAG-POL POLYPROTEIN"/>
    <property type="match status" value="1"/>
</dbReference>
<reference evidence="1" key="2">
    <citation type="submission" date="2015-02" db="UniProtKB">
        <authorList>
            <consortium name="EnsemblMetazoa"/>
        </authorList>
    </citation>
    <scope>IDENTIFICATION</scope>
</reference>
<proteinExistence type="predicted"/>
<dbReference type="HOGENOM" id="CLU_2029610_0_0_1"/>
<dbReference type="PANTHER" id="PTHR24559:SF444">
    <property type="entry name" value="REVERSE TRANSCRIPTASE DOMAIN-CONTAINING PROTEIN"/>
    <property type="match status" value="1"/>
</dbReference>
<dbReference type="GO" id="GO:0071897">
    <property type="term" value="P:DNA biosynthetic process"/>
    <property type="evidence" value="ECO:0007669"/>
    <property type="project" value="UniProtKB-ARBA"/>
</dbReference>
<evidence type="ECO:0000313" key="1">
    <source>
        <dbReference type="EnsemblMetazoa" id="SMAR012594-PA"/>
    </source>
</evidence>
<accession>T1JFI0</accession>
<dbReference type="InterPro" id="IPR053134">
    <property type="entry name" value="RNA-dir_DNA_polymerase"/>
</dbReference>
<dbReference type="SUPFAM" id="SSF56672">
    <property type="entry name" value="DNA/RNA polymerases"/>
    <property type="match status" value="1"/>
</dbReference>
<sequence length="122" mass="13587">MIIPVAKRPYRLPEAHYATLKELIDKLKAAGIIEDCNSASAAPCMLIMREGKPPRLVIDYRALNMKVVADNYPLPLIEELLAQLGEGIYFSTMGGRKLPSPASLWPLLGTPLQHFVFPLKRC</sequence>
<dbReference type="Proteomes" id="UP000014500">
    <property type="component" value="Unassembled WGS sequence"/>
</dbReference>
<dbReference type="Gene3D" id="3.10.10.10">
    <property type="entry name" value="HIV Type 1 Reverse Transcriptase, subunit A, domain 1"/>
    <property type="match status" value="1"/>
</dbReference>
<dbReference type="STRING" id="126957.T1JFI0"/>